<dbReference type="AlphaFoldDB" id="A0A645ATM4"/>
<organism evidence="2">
    <name type="scientific">bioreactor metagenome</name>
    <dbReference type="NCBI Taxonomy" id="1076179"/>
    <lineage>
        <taxon>unclassified sequences</taxon>
        <taxon>metagenomes</taxon>
        <taxon>ecological metagenomes</taxon>
    </lineage>
</organism>
<feature type="region of interest" description="Disordered" evidence="1">
    <location>
        <begin position="63"/>
        <end position="92"/>
    </location>
</feature>
<comment type="caution">
    <text evidence="2">The sequence shown here is derived from an EMBL/GenBank/DDBJ whole genome shotgun (WGS) entry which is preliminary data.</text>
</comment>
<gene>
    <name evidence="2" type="ORF">SDC9_103058</name>
</gene>
<accession>A0A645ATM4</accession>
<sequence length="128" mass="13289">MGVVHRRGPQTVGADQLGGEALGDLRRHLRFIEAAQRAVRMQIDETGSQPAAVTVDGLGVGHRRASGDQAIDPAVDDHDISGDESGGSMNVGSADYQISRHAQRPISAAVGMTERAFHSASSSSGNSA</sequence>
<protein>
    <submittedName>
        <fullName evidence="2">Uncharacterized protein</fullName>
    </submittedName>
</protein>
<reference evidence="2" key="1">
    <citation type="submission" date="2019-08" db="EMBL/GenBank/DDBJ databases">
        <authorList>
            <person name="Kucharzyk K."/>
            <person name="Murdoch R.W."/>
            <person name="Higgins S."/>
            <person name="Loffler F."/>
        </authorList>
    </citation>
    <scope>NUCLEOTIDE SEQUENCE</scope>
</reference>
<proteinExistence type="predicted"/>
<evidence type="ECO:0000313" key="2">
    <source>
        <dbReference type="EMBL" id="MPM56256.1"/>
    </source>
</evidence>
<evidence type="ECO:0000256" key="1">
    <source>
        <dbReference type="SAM" id="MobiDB-lite"/>
    </source>
</evidence>
<dbReference type="EMBL" id="VSSQ01015663">
    <property type="protein sequence ID" value="MPM56256.1"/>
    <property type="molecule type" value="Genomic_DNA"/>
</dbReference>
<name>A0A645ATM4_9ZZZZ</name>